<dbReference type="InterPro" id="IPR002125">
    <property type="entry name" value="CMP_dCMP_dom"/>
</dbReference>
<evidence type="ECO:0000256" key="1">
    <source>
        <dbReference type="ARBA" id="ARBA00002151"/>
    </source>
</evidence>
<dbReference type="Proteomes" id="UP001595420">
    <property type="component" value="Unassembled WGS sequence"/>
</dbReference>
<proteinExistence type="inferred from homology"/>
<dbReference type="NCBIfam" id="TIGR00326">
    <property type="entry name" value="eubact_ribD"/>
    <property type="match status" value="1"/>
</dbReference>
<feature type="domain" description="CMP/dCMP-type deaminase" evidence="10">
    <location>
        <begin position="1"/>
        <end position="110"/>
    </location>
</feature>
<keyword evidence="6 9" id="KW-0521">NADP</keyword>
<evidence type="ECO:0000256" key="6">
    <source>
        <dbReference type="ARBA" id="ARBA00022857"/>
    </source>
</evidence>
<accession>A0ABV7C025</accession>
<dbReference type="PROSITE" id="PS00903">
    <property type="entry name" value="CYT_DCMP_DEAMINASES_1"/>
    <property type="match status" value="1"/>
</dbReference>
<dbReference type="Pfam" id="PF01872">
    <property type="entry name" value="RibD_C"/>
    <property type="match status" value="1"/>
</dbReference>
<keyword evidence="5 9" id="KW-0686">Riboflavin biosynthesis</keyword>
<evidence type="ECO:0000256" key="4">
    <source>
        <dbReference type="ARBA" id="ARBA00007417"/>
    </source>
</evidence>
<comment type="similarity">
    <text evidence="4 9">In the C-terminal section; belongs to the HTP reductase family.</text>
</comment>
<dbReference type="PANTHER" id="PTHR38011">
    <property type="entry name" value="DIHYDROFOLATE REDUCTASE FAMILY PROTEIN (AFU_ORTHOLOGUE AFUA_8G06820)"/>
    <property type="match status" value="1"/>
</dbReference>
<name>A0ABV7C025_9PROT</name>
<dbReference type="InterPro" id="IPR016192">
    <property type="entry name" value="APOBEC/CMP_deaminase_Zn-bd"/>
</dbReference>
<comment type="cofactor">
    <cofactor evidence="9">
        <name>Zn(2+)</name>
        <dbReference type="ChEBI" id="CHEBI:29105"/>
    </cofactor>
    <text evidence="9">Binds 1 zinc ion.</text>
</comment>
<keyword evidence="12" id="KW-1185">Reference proteome</keyword>
<dbReference type="EC" id="3.5.4.26" evidence="9"/>
<comment type="caution">
    <text evidence="11">The sequence shown here is derived from an EMBL/GenBank/DDBJ whole genome shotgun (WGS) entry which is preliminary data.</text>
</comment>
<evidence type="ECO:0000256" key="3">
    <source>
        <dbReference type="ARBA" id="ARBA00005259"/>
    </source>
</evidence>
<keyword evidence="9" id="KW-0862">Zinc</keyword>
<dbReference type="PANTHER" id="PTHR38011:SF7">
    <property type="entry name" value="2,5-DIAMINO-6-RIBOSYLAMINO-4(3H)-PYRIMIDINONE 5'-PHOSPHATE REDUCTASE"/>
    <property type="match status" value="1"/>
</dbReference>
<protein>
    <recommendedName>
        <fullName evidence="9">Riboflavin biosynthesis protein RibD</fullName>
    </recommendedName>
    <domain>
        <recommendedName>
            <fullName evidence="9">Diaminohydroxyphosphoribosylaminopyrimidine deaminase</fullName>
            <shortName evidence="9">DRAP deaminase</shortName>
            <ecNumber evidence="9">3.5.4.26</ecNumber>
        </recommendedName>
        <alternativeName>
            <fullName evidence="9">Riboflavin-specific deaminase</fullName>
        </alternativeName>
    </domain>
    <domain>
        <recommendedName>
            <fullName evidence="9">5-amino-6-(5-phosphoribosylamino)uracil reductase</fullName>
            <ecNumber evidence="9">1.1.1.193</ecNumber>
        </recommendedName>
        <alternativeName>
            <fullName evidence="9">HTP reductase</fullName>
        </alternativeName>
    </domain>
</protein>
<dbReference type="Pfam" id="PF00383">
    <property type="entry name" value="dCMP_cyt_deam_1"/>
    <property type="match status" value="1"/>
</dbReference>
<reference evidence="12" key="1">
    <citation type="journal article" date="2019" name="Int. J. Syst. Evol. Microbiol.">
        <title>The Global Catalogue of Microorganisms (GCM) 10K type strain sequencing project: providing services to taxonomists for standard genome sequencing and annotation.</title>
        <authorList>
            <consortium name="The Broad Institute Genomics Platform"/>
            <consortium name="The Broad Institute Genome Sequencing Center for Infectious Disease"/>
            <person name="Wu L."/>
            <person name="Ma J."/>
        </authorList>
    </citation>
    <scope>NUCLEOTIDE SEQUENCE [LARGE SCALE GENOMIC DNA]</scope>
    <source>
        <strain evidence="12">CGMCC 1.16855</strain>
    </source>
</reference>
<evidence type="ECO:0000256" key="9">
    <source>
        <dbReference type="PIRNR" id="PIRNR006769"/>
    </source>
</evidence>
<comment type="pathway">
    <text evidence="2 9">Cofactor biosynthesis; riboflavin biosynthesis; 5-amino-6-(D-ribitylamino)uracil from GTP: step 2/4.</text>
</comment>
<comment type="pathway">
    <text evidence="9">Cofactor biosynthesis; riboflavin biosynthesis; 5-amino-6-(D-ribitylamino)uracil from GTP: step 3/4.</text>
</comment>
<evidence type="ECO:0000256" key="7">
    <source>
        <dbReference type="ARBA" id="ARBA00023002"/>
    </source>
</evidence>
<keyword evidence="9" id="KW-0479">Metal-binding</keyword>
<dbReference type="PIRSF" id="PIRSF006769">
    <property type="entry name" value="RibD"/>
    <property type="match status" value="1"/>
</dbReference>
<evidence type="ECO:0000313" key="12">
    <source>
        <dbReference type="Proteomes" id="UP001595420"/>
    </source>
</evidence>
<dbReference type="CDD" id="cd01284">
    <property type="entry name" value="Riboflavin_deaminase-reductase"/>
    <property type="match status" value="1"/>
</dbReference>
<evidence type="ECO:0000313" key="11">
    <source>
        <dbReference type="EMBL" id="MFC3002341.1"/>
    </source>
</evidence>
<dbReference type="InterPro" id="IPR011549">
    <property type="entry name" value="RibD_C"/>
</dbReference>
<evidence type="ECO:0000256" key="5">
    <source>
        <dbReference type="ARBA" id="ARBA00022619"/>
    </source>
</evidence>
<dbReference type="GO" id="GO:0008835">
    <property type="term" value="F:diaminohydroxyphosphoribosylaminopyrimidine deaminase activity"/>
    <property type="evidence" value="ECO:0007669"/>
    <property type="project" value="UniProtKB-EC"/>
</dbReference>
<evidence type="ECO:0000256" key="8">
    <source>
        <dbReference type="ARBA" id="ARBA00023268"/>
    </source>
</evidence>
<comment type="catalytic activity">
    <reaction evidence="9">
        <text>2,5-diamino-6-hydroxy-4-(5-phosphoribosylamino)-pyrimidine + H2O + H(+) = 5-amino-6-(5-phospho-D-ribosylamino)uracil + NH4(+)</text>
        <dbReference type="Rhea" id="RHEA:21868"/>
        <dbReference type="ChEBI" id="CHEBI:15377"/>
        <dbReference type="ChEBI" id="CHEBI:15378"/>
        <dbReference type="ChEBI" id="CHEBI:28938"/>
        <dbReference type="ChEBI" id="CHEBI:58453"/>
        <dbReference type="ChEBI" id="CHEBI:58614"/>
        <dbReference type="EC" id="3.5.4.26"/>
    </reaction>
</comment>
<dbReference type="InterPro" id="IPR050765">
    <property type="entry name" value="Riboflavin_Biosynth_HTPR"/>
</dbReference>
<keyword evidence="7 9" id="KW-0560">Oxidoreductase</keyword>
<evidence type="ECO:0000256" key="2">
    <source>
        <dbReference type="ARBA" id="ARBA00004882"/>
    </source>
</evidence>
<dbReference type="InterPro" id="IPR002734">
    <property type="entry name" value="RibDG_C"/>
</dbReference>
<gene>
    <name evidence="11" type="primary">ribD</name>
    <name evidence="11" type="ORF">ACFOD3_20750</name>
</gene>
<dbReference type="EC" id="1.1.1.193" evidence="9"/>
<dbReference type="InterPro" id="IPR004794">
    <property type="entry name" value="Eubact_RibD"/>
</dbReference>
<dbReference type="EMBL" id="JBHRSB010000006">
    <property type="protein sequence ID" value="MFC3002341.1"/>
    <property type="molecule type" value="Genomic_DNA"/>
</dbReference>
<dbReference type="NCBIfam" id="TIGR00227">
    <property type="entry name" value="ribD_Cterm"/>
    <property type="match status" value="1"/>
</dbReference>
<comment type="catalytic activity">
    <reaction evidence="9">
        <text>5-amino-6-(5-phospho-D-ribitylamino)uracil + NADP(+) = 5-amino-6-(5-phospho-D-ribosylamino)uracil + NADPH + H(+)</text>
        <dbReference type="Rhea" id="RHEA:17845"/>
        <dbReference type="ChEBI" id="CHEBI:15378"/>
        <dbReference type="ChEBI" id="CHEBI:57783"/>
        <dbReference type="ChEBI" id="CHEBI:58349"/>
        <dbReference type="ChEBI" id="CHEBI:58421"/>
        <dbReference type="ChEBI" id="CHEBI:58453"/>
        <dbReference type="EC" id="1.1.1.193"/>
    </reaction>
</comment>
<comment type="function">
    <text evidence="1 9">Converts 2,5-diamino-6-(ribosylamino)-4(3h)-pyrimidinone 5'-phosphate into 5-amino-6-(ribosylamino)-2,4(1h,3h)-pyrimidinedione 5'-phosphate.</text>
</comment>
<keyword evidence="8" id="KW-0511">Multifunctional enzyme</keyword>
<dbReference type="PROSITE" id="PS51747">
    <property type="entry name" value="CYT_DCMP_DEAMINASES_2"/>
    <property type="match status" value="1"/>
</dbReference>
<organism evidence="11 12">
    <name type="scientific">Falsiroseomonas tokyonensis</name>
    <dbReference type="NCBI Taxonomy" id="430521"/>
    <lineage>
        <taxon>Bacteria</taxon>
        <taxon>Pseudomonadati</taxon>
        <taxon>Pseudomonadota</taxon>
        <taxon>Alphaproteobacteria</taxon>
        <taxon>Acetobacterales</taxon>
        <taxon>Roseomonadaceae</taxon>
        <taxon>Falsiroseomonas</taxon>
    </lineage>
</organism>
<sequence>MRAALALAARGLGNTWPNPAVGCVIVAADGQVVGRGWTQPGGRPHAETEALKRAGAAARGATAYVTLEPCCHWGRTPPCTNALIAAGVSRVVVALRDPDPRVDGEGFSRLRAAGVVVEEGLLAEEAASLNAGFIKRLRHGLPLVTLKLATSLDGRIATSTKESRWITGPESRRVAHALRARHDAILVGSGTVLDDDPDLTCRLPGGVPVPAPRVVADARLRIPLTARLVRTARETPTLVATTPGHPDTALAPLREAGVEILELSAGPEGLSMHGLLSALAARGLTRVLAEGGSGIAASLLREELVDRLAWFHAPMVIGGDGIPASYALPLPELAKAPKFRRMAHRTIGADVLTEFEREAG</sequence>
<comment type="similarity">
    <text evidence="3 9">In the N-terminal section; belongs to the cytidine and deoxycytidylate deaminase family.</text>
</comment>
<dbReference type="GO" id="GO:0008703">
    <property type="term" value="F:5-amino-6-(5-phosphoribosylamino)uracil reductase activity"/>
    <property type="evidence" value="ECO:0007669"/>
    <property type="project" value="UniProtKB-EC"/>
</dbReference>
<keyword evidence="9 11" id="KW-0378">Hydrolase</keyword>
<evidence type="ECO:0000259" key="10">
    <source>
        <dbReference type="PROSITE" id="PS51747"/>
    </source>
</evidence>